<dbReference type="GO" id="GO:0005524">
    <property type="term" value="F:ATP binding"/>
    <property type="evidence" value="ECO:0007669"/>
    <property type="project" value="UniProtKB-KW"/>
</dbReference>
<keyword evidence="9" id="KW-0175">Coiled coil</keyword>
<dbReference type="Gene3D" id="3.40.50.1260">
    <property type="entry name" value="Phosphoglycerate kinase, N-terminal domain"/>
    <property type="match status" value="2"/>
</dbReference>
<dbReference type="InterPro" id="IPR001576">
    <property type="entry name" value="Phosphoglycerate_kinase"/>
</dbReference>
<feature type="compositionally biased region" description="Polar residues" evidence="10">
    <location>
        <begin position="125"/>
        <end position="139"/>
    </location>
</feature>
<evidence type="ECO:0000256" key="6">
    <source>
        <dbReference type="ARBA" id="ARBA00022777"/>
    </source>
</evidence>
<dbReference type="Gene3D" id="2.60.40.10">
    <property type="entry name" value="Immunoglobulins"/>
    <property type="match status" value="1"/>
</dbReference>
<evidence type="ECO:0000256" key="10">
    <source>
        <dbReference type="SAM" id="MobiDB-lite"/>
    </source>
</evidence>
<feature type="coiled-coil region" evidence="9">
    <location>
        <begin position="723"/>
        <end position="750"/>
    </location>
</feature>
<dbReference type="Pfam" id="PF14646">
    <property type="entry name" value="MYCBPAP"/>
    <property type="match status" value="1"/>
</dbReference>
<dbReference type="Pfam" id="PF00162">
    <property type="entry name" value="PGK"/>
    <property type="match status" value="1"/>
</dbReference>
<dbReference type="GO" id="GO:0004618">
    <property type="term" value="F:phosphoglycerate kinase activity"/>
    <property type="evidence" value="ECO:0007669"/>
    <property type="project" value="UniProtKB-EC"/>
</dbReference>
<evidence type="ECO:0000256" key="7">
    <source>
        <dbReference type="ARBA" id="ARBA00022840"/>
    </source>
</evidence>
<feature type="region of interest" description="Disordered" evidence="10">
    <location>
        <begin position="1082"/>
        <end position="1139"/>
    </location>
</feature>
<dbReference type="PANTHER" id="PTHR48421">
    <property type="entry name" value="MYCBP-ASSOCIATED PROTEIN"/>
    <property type="match status" value="1"/>
</dbReference>
<keyword evidence="6" id="KW-0418">Kinase</keyword>
<evidence type="ECO:0000256" key="2">
    <source>
        <dbReference type="ARBA" id="ARBA00008982"/>
    </source>
</evidence>
<feature type="compositionally biased region" description="Low complexity" evidence="10">
    <location>
        <begin position="1100"/>
        <end position="1115"/>
    </location>
</feature>
<dbReference type="InterPro" id="IPR013783">
    <property type="entry name" value="Ig-like_fold"/>
</dbReference>
<evidence type="ECO:0000256" key="4">
    <source>
        <dbReference type="ARBA" id="ARBA00022679"/>
    </source>
</evidence>
<keyword evidence="12" id="KW-1185">Reference proteome</keyword>
<dbReference type="Proteomes" id="UP000794436">
    <property type="component" value="Unassembled WGS sequence"/>
</dbReference>
<evidence type="ECO:0000256" key="8">
    <source>
        <dbReference type="ARBA" id="ARBA00022842"/>
    </source>
</evidence>
<accession>A0A8K1C3D6</accession>
<feature type="region of interest" description="Disordered" evidence="10">
    <location>
        <begin position="1"/>
        <end position="21"/>
    </location>
</feature>
<dbReference type="OrthoDB" id="10263316at2759"/>
<gene>
    <name evidence="11" type="ORF">Poli38472_010566</name>
</gene>
<reference evidence="11" key="1">
    <citation type="submission" date="2019-03" db="EMBL/GenBank/DDBJ databases">
        <title>Long read genome sequence of the mycoparasitic Pythium oligandrum ATCC 38472 isolated from sugarbeet rhizosphere.</title>
        <authorList>
            <person name="Gaulin E."/>
        </authorList>
    </citation>
    <scope>NUCLEOTIDE SEQUENCE</scope>
    <source>
        <strain evidence="11">ATCC 38472_TT</strain>
    </source>
</reference>
<name>A0A8K1C3D6_PYTOL</name>
<dbReference type="InterPro" id="IPR015824">
    <property type="entry name" value="Phosphoglycerate_kinase_N"/>
</dbReference>
<feature type="region of interest" description="Disordered" evidence="10">
    <location>
        <begin position="92"/>
        <end position="143"/>
    </location>
</feature>
<evidence type="ECO:0000313" key="11">
    <source>
        <dbReference type="EMBL" id="TMW55684.1"/>
    </source>
</evidence>
<comment type="similarity">
    <text evidence="2">Belongs to the phosphoglycerate kinase family.</text>
</comment>
<feature type="compositionally biased region" description="Acidic residues" evidence="10">
    <location>
        <begin position="1342"/>
        <end position="1369"/>
    </location>
</feature>
<organism evidence="11 12">
    <name type="scientific">Pythium oligandrum</name>
    <name type="common">Mycoparasitic fungus</name>
    <dbReference type="NCBI Taxonomy" id="41045"/>
    <lineage>
        <taxon>Eukaryota</taxon>
        <taxon>Sar</taxon>
        <taxon>Stramenopiles</taxon>
        <taxon>Oomycota</taxon>
        <taxon>Peronosporomycetes</taxon>
        <taxon>Pythiales</taxon>
        <taxon>Pythiaceae</taxon>
        <taxon>Pythium</taxon>
    </lineage>
</organism>
<dbReference type="EC" id="2.7.2.3" evidence="3"/>
<dbReference type="InterPro" id="IPR032707">
    <property type="entry name" value="MYCBPAP"/>
</dbReference>
<comment type="caution">
    <text evidence="11">The sequence shown here is derived from an EMBL/GenBank/DDBJ whole genome shotgun (WGS) entry which is preliminary data.</text>
</comment>
<protein>
    <recommendedName>
        <fullName evidence="3">phosphoglycerate kinase</fullName>
        <ecNumber evidence="3">2.7.2.3</ecNumber>
    </recommendedName>
</protein>
<feature type="compositionally biased region" description="Basic residues" evidence="10">
    <location>
        <begin position="1372"/>
        <end position="1385"/>
    </location>
</feature>
<keyword evidence="8" id="KW-0460">Magnesium</keyword>
<proteinExistence type="inferred from homology"/>
<dbReference type="EMBL" id="SPLM01000147">
    <property type="protein sequence ID" value="TMW55684.1"/>
    <property type="molecule type" value="Genomic_DNA"/>
</dbReference>
<feature type="compositionally biased region" description="Low complexity" evidence="10">
    <location>
        <begin position="7"/>
        <end position="18"/>
    </location>
</feature>
<dbReference type="InterPro" id="IPR036043">
    <property type="entry name" value="Phosphoglycerate_kinase_sf"/>
</dbReference>
<evidence type="ECO:0000313" key="12">
    <source>
        <dbReference type="Proteomes" id="UP000794436"/>
    </source>
</evidence>
<evidence type="ECO:0000256" key="3">
    <source>
        <dbReference type="ARBA" id="ARBA00013061"/>
    </source>
</evidence>
<keyword evidence="4" id="KW-0808">Transferase</keyword>
<evidence type="ECO:0000256" key="1">
    <source>
        <dbReference type="ARBA" id="ARBA00001946"/>
    </source>
</evidence>
<feature type="compositionally biased region" description="Pro residues" evidence="10">
    <location>
        <begin position="1120"/>
        <end position="1134"/>
    </location>
</feature>
<keyword evidence="7" id="KW-0067">ATP-binding</keyword>
<feature type="compositionally biased region" description="Polar residues" evidence="10">
    <location>
        <begin position="93"/>
        <end position="115"/>
    </location>
</feature>
<sequence>MSVQACGSKPSSASSASGKKTRTILVARNLSDAEANKAIANAALTQSARFAVTAAKLPRDEKTGKLSSYAALGGEADIERYERFLSDKKLRSSRTGSTLSADGSRSGSQAFQNPKASFRRRPTDNLLSNNGSTSPTNATGGAIVPSLSRDQLIKASPFLQSKDQDAKSRREAIVRHRKWLKSLPIHERLSYERQQNVLKKWKQINDDWEKFKSRTSKRLGKSEKELVMSRASEYREQIEMYDALQRAMPLSEKVGPDIWLVTLRNDGTRYVPVGNIFSGLYCPIRLSSKIQPRVRRPLDYLRANEEDEEKPLTTLDQRSRDALMKKKRRLKKQLQVLFPHEVESSKGGHLKVETMDLFEWAAGGAEYDDDDATHSFIDPHASAGSLALPLVEDQAENDANGINSQRSNRSRQTALAVNVKPGPHLRLIASIEDAQIDQEEHTEDENTMPIVPLSFYTDVAVLQQQSVSLVNCGTTALQFQWTRIPFEHDEISCCLTACEQNSLEDPDRDTWTSISVLQGFVLPGETQTFEFSFQSKCPGVWLEKWVFDVDPPTNPHTSAGEVHLECTAVDNFEPHKQRVRQADGISTHATSFMVEQVVRTEIINRLDPQQPVVFPELSEIESRAFYDAHRGGEFDSIHFSPTLVRKCQELYVTALEVVQPAPSESAAAEPVDPVEEAVETQESPSEENAEAAATFLTATTDGFNREWDLKLASLKTMVLDADAKRLEAYKEFKQQLLAQAEQDVDEEEDENSLDVLTGERVRRKAEQEDALEALVPHFHDDFQALCLSFHISPYEYGSLETDLGARLADMCGETPVVHEIAQMLSASGTEAADMAQNQLGPLIVRALDESIAADQAREKGFEAARRAYHNVDLRTKPSFTTLLHRLDSTNAVTLLQIDLDVANWYTLVALTPTEGASTPSLAWNLSEKLLKHETCVPAKVISAIESIQRVLETVSSMEQRPTLVLLTELSTPPMTKAMRKLETATAKAIAVATTGSSSPSLAEIEAARQKMAHEQLDHLSLKGLEQVLSRGLPDINVEFVAALEELETMLETEKPKGGAEEEASHGSPRVILMEHMSVLARQATRKRKVTQRVEEPSPTAAPANDKARAAANKKASVTAVPPPKAGAKDPPPVVEAPVEEEKIEIPPGSSLEMVEMQALGRRLAGVSNALVVDAFPLSWWESTFVFFATAETASSTVESVTLPAHKHILVGPSLDKTMNTWANVFQAPQMASPPIIKAVVGGRNLNRKLRLIDGLLERCDTIYFVGEVAMAIYRVLHTKKLTKALRRARKRALHHPWQPLIPAVERIQSKAYRKNVTLLLPFDMIIGEQSLESLETPLDTKIEDDEDDEDEANEDEEAEEEEEEDEDDDPRAKKHNQQKKAKAKPIAKPLPEPLEIDMWSRRLNFDGERARVELQTREERRWVTFAEVTERLLTQFAVVDGNRSLLEPTGAGDAEPDEGDVTASLLPTPTQAPELDWTFRVFDVGPHSMRVLVDELSRHLVDRGCLVVNGTPGVVELVEFDAGTRELHTLLKETETSEGLHVVGQSTTSWLQRLDAESKSPSSVVTTTHRKNAFVLRHVLETKPHAKLTSFG</sequence>
<evidence type="ECO:0000256" key="5">
    <source>
        <dbReference type="ARBA" id="ARBA00022741"/>
    </source>
</evidence>
<evidence type="ECO:0000256" key="9">
    <source>
        <dbReference type="SAM" id="Coils"/>
    </source>
</evidence>
<comment type="cofactor">
    <cofactor evidence="1">
        <name>Mg(2+)</name>
        <dbReference type="ChEBI" id="CHEBI:18420"/>
    </cofactor>
</comment>
<dbReference type="SUPFAM" id="SSF53748">
    <property type="entry name" value="Phosphoglycerate kinase"/>
    <property type="match status" value="2"/>
</dbReference>
<dbReference type="PANTHER" id="PTHR48421:SF1">
    <property type="entry name" value="MYCBP-ASSOCIATED PROTEIN"/>
    <property type="match status" value="1"/>
</dbReference>
<keyword evidence="5" id="KW-0547">Nucleotide-binding</keyword>
<feature type="region of interest" description="Disordered" evidence="10">
    <location>
        <begin position="1335"/>
        <end position="1389"/>
    </location>
</feature>
<dbReference type="GO" id="GO:0006096">
    <property type="term" value="P:glycolytic process"/>
    <property type="evidence" value="ECO:0007669"/>
    <property type="project" value="InterPro"/>
</dbReference>